<dbReference type="PANTHER" id="PTHR45138:SF9">
    <property type="entry name" value="DIGUANYLATE CYCLASE DGCM-RELATED"/>
    <property type="match status" value="1"/>
</dbReference>
<dbReference type="SUPFAM" id="SSF55073">
    <property type="entry name" value="Nucleotide cyclase"/>
    <property type="match status" value="1"/>
</dbReference>
<dbReference type="InterPro" id="IPR050469">
    <property type="entry name" value="Diguanylate_Cyclase"/>
</dbReference>
<dbReference type="Proteomes" id="UP001595952">
    <property type="component" value="Unassembled WGS sequence"/>
</dbReference>
<keyword evidence="1" id="KW-1133">Transmembrane helix</keyword>
<feature type="domain" description="GGDEF" evidence="2">
    <location>
        <begin position="367"/>
        <end position="489"/>
    </location>
</feature>
<dbReference type="Pfam" id="PF05226">
    <property type="entry name" value="CHASE2"/>
    <property type="match status" value="1"/>
</dbReference>
<evidence type="ECO:0000259" key="2">
    <source>
        <dbReference type="PROSITE" id="PS50887"/>
    </source>
</evidence>
<proteinExistence type="predicted"/>
<dbReference type="CDD" id="cd01949">
    <property type="entry name" value="GGDEF"/>
    <property type="match status" value="1"/>
</dbReference>
<dbReference type="SMART" id="SM01080">
    <property type="entry name" value="CHASE2"/>
    <property type="match status" value="1"/>
</dbReference>
<evidence type="ECO:0000313" key="4">
    <source>
        <dbReference type="Proteomes" id="UP001595952"/>
    </source>
</evidence>
<reference evidence="4" key="1">
    <citation type="journal article" date="2019" name="Int. J. Syst. Evol. Microbiol.">
        <title>The Global Catalogue of Microorganisms (GCM) 10K type strain sequencing project: providing services to taxonomists for standard genome sequencing and annotation.</title>
        <authorList>
            <consortium name="The Broad Institute Genomics Platform"/>
            <consortium name="The Broad Institute Genome Sequencing Center for Infectious Disease"/>
            <person name="Wu L."/>
            <person name="Ma J."/>
        </authorList>
    </citation>
    <scope>NUCLEOTIDE SEQUENCE [LARGE SCALE GENOMIC DNA]</scope>
    <source>
        <strain evidence="4">CCUG 55995</strain>
    </source>
</reference>
<dbReference type="EMBL" id="JBHSEI010000006">
    <property type="protein sequence ID" value="MFC4638587.1"/>
    <property type="molecule type" value="Genomic_DNA"/>
</dbReference>
<feature type="transmembrane region" description="Helical" evidence="1">
    <location>
        <begin position="20"/>
        <end position="39"/>
    </location>
</feature>
<dbReference type="InterPro" id="IPR029787">
    <property type="entry name" value="Nucleotide_cyclase"/>
</dbReference>
<gene>
    <name evidence="3" type="ORF">ACFO0D_09550</name>
</gene>
<protein>
    <submittedName>
        <fullName evidence="3">CHASE2 domain-containing protein</fullName>
    </submittedName>
</protein>
<name>A0ABV9I8F0_9DEIO</name>
<organism evidence="3 4">
    <name type="scientific">Deinococcus hohokamensis</name>
    <dbReference type="NCBI Taxonomy" id="309883"/>
    <lineage>
        <taxon>Bacteria</taxon>
        <taxon>Thermotogati</taxon>
        <taxon>Deinococcota</taxon>
        <taxon>Deinococci</taxon>
        <taxon>Deinococcales</taxon>
        <taxon>Deinococcaceae</taxon>
        <taxon>Deinococcus</taxon>
    </lineage>
</organism>
<dbReference type="PROSITE" id="PS50887">
    <property type="entry name" value="GGDEF"/>
    <property type="match status" value="1"/>
</dbReference>
<dbReference type="RefSeq" id="WP_380061591.1">
    <property type="nucleotide sequence ID" value="NZ_JBHSEI010000006.1"/>
</dbReference>
<dbReference type="PANTHER" id="PTHR45138">
    <property type="entry name" value="REGULATORY COMPONENTS OF SENSORY TRANSDUCTION SYSTEM"/>
    <property type="match status" value="1"/>
</dbReference>
<accession>A0ABV9I8F0</accession>
<dbReference type="InterPro" id="IPR000160">
    <property type="entry name" value="GGDEF_dom"/>
</dbReference>
<comment type="caution">
    <text evidence="3">The sequence shown here is derived from an EMBL/GenBank/DDBJ whole genome shotgun (WGS) entry which is preliminary data.</text>
</comment>
<dbReference type="InterPro" id="IPR043128">
    <property type="entry name" value="Rev_trsase/Diguanyl_cyclase"/>
</dbReference>
<dbReference type="NCBIfam" id="TIGR00254">
    <property type="entry name" value="GGDEF"/>
    <property type="match status" value="1"/>
</dbReference>
<sequence length="489" mass="52414">MTRAPKRGAGPPGWAVPGPGLLVGVPLSLLLSLAAPQLGNSRLWDALNRTLPTPVAPRVLVVGIDDQALRDYGPPDRWPRELYAQVLGTLQASGAVAIGLDLPVENAASLNTVREAVRGSVQGKVVIATGPGASPQPGLLTGLDTLLPRRDGIVRSYQTALGTGAAGQPTFAWQLARLAGSSPPLDTRRRLIRLTSPDPGLEPALALHTVVNGTLNRAAVQGRVVLLGLTGSGAPRVRGPYHRLIPHVQTQARLVTSLLSRPFVAFPRWLTALLGALIVTATVLLRRLWGFWLAFALLALSPVLWLFGVLLPAVTFSLCAALGAALVAAERAWTLRRLAAVDPLTGFGNRVALTRALEARWRQRGARPLGLLLVELGGLRETTERHGREAGDELLRELASRLGRTKRRSDLLFRWGTDDFAVLLGHVTPERLARRAEEMRQLLSSLTFRDVALRASVGAAQTTPEMRSAVQLVEAASRDRTRARSLSGG</sequence>
<feature type="transmembrane region" description="Helical" evidence="1">
    <location>
        <begin position="295"/>
        <end position="328"/>
    </location>
</feature>
<evidence type="ECO:0000256" key="1">
    <source>
        <dbReference type="SAM" id="Phobius"/>
    </source>
</evidence>
<dbReference type="Gene3D" id="3.30.70.270">
    <property type="match status" value="1"/>
</dbReference>
<dbReference type="InterPro" id="IPR007890">
    <property type="entry name" value="CHASE2"/>
</dbReference>
<keyword evidence="1" id="KW-0472">Membrane</keyword>
<dbReference type="Pfam" id="PF00990">
    <property type="entry name" value="GGDEF"/>
    <property type="match status" value="1"/>
</dbReference>
<evidence type="ECO:0000313" key="3">
    <source>
        <dbReference type="EMBL" id="MFC4638587.1"/>
    </source>
</evidence>
<dbReference type="SMART" id="SM00267">
    <property type="entry name" value="GGDEF"/>
    <property type="match status" value="1"/>
</dbReference>
<keyword evidence="4" id="KW-1185">Reference proteome</keyword>
<feature type="transmembrane region" description="Helical" evidence="1">
    <location>
        <begin position="269"/>
        <end position="289"/>
    </location>
</feature>
<keyword evidence="1" id="KW-0812">Transmembrane</keyword>